<dbReference type="EMBL" id="CP157743">
    <property type="protein sequence ID" value="XBS21383.1"/>
    <property type="molecule type" value="Genomic_DNA"/>
</dbReference>
<name>A0AAU7NWN7_9GAMM</name>
<dbReference type="RefSeq" id="WP_305909626.1">
    <property type="nucleotide sequence ID" value="NZ_CP157743.1"/>
</dbReference>
<sequence>MGCCDDPTEPVKVNRSDLVQVQERYGNLQRELFTGDPEKVMAKELRNANTYLLELAALRAHYASVRKQAIALLEKSSQSVLERISEAEANSEIGLAAKQRLEQLANDKGLFGNLFKGSS</sequence>
<dbReference type="KEGG" id="mech:Q9L42_004460"/>
<evidence type="ECO:0000313" key="1">
    <source>
        <dbReference type="EMBL" id="XBS21383.1"/>
    </source>
</evidence>
<evidence type="ECO:0000313" key="2">
    <source>
        <dbReference type="Proteomes" id="UP001225378"/>
    </source>
</evidence>
<dbReference type="Proteomes" id="UP001225378">
    <property type="component" value="Chromosome"/>
</dbReference>
<protein>
    <recommendedName>
        <fullName evidence="3">Lipoprotein</fullName>
    </recommendedName>
</protein>
<keyword evidence="2" id="KW-1185">Reference proteome</keyword>
<gene>
    <name evidence="1" type="ORF">Q9L42_004460</name>
</gene>
<reference evidence="1 2" key="1">
    <citation type="journal article" date="2024" name="Microbiology">
        <title>Methylomarinum rosea sp. nov., a novel halophilic methanotrophic bacterium from the hypersaline Lake Elton.</title>
        <authorList>
            <person name="Suleimanov R.Z."/>
            <person name="Oshkin I.Y."/>
            <person name="Danilova O.V."/>
            <person name="Suzina N.E."/>
            <person name="Dedysh S.N."/>
        </authorList>
    </citation>
    <scope>NUCLEOTIDE SEQUENCE [LARGE SCALE GENOMIC DNA]</scope>
    <source>
        <strain evidence="1 2">Ch1-1</strain>
    </source>
</reference>
<organism evidence="1 2">
    <name type="scientific">Methylomarinum roseum</name>
    <dbReference type="NCBI Taxonomy" id="3067653"/>
    <lineage>
        <taxon>Bacteria</taxon>
        <taxon>Pseudomonadati</taxon>
        <taxon>Pseudomonadota</taxon>
        <taxon>Gammaproteobacteria</taxon>
        <taxon>Methylococcales</taxon>
        <taxon>Methylococcaceae</taxon>
        <taxon>Methylomarinum</taxon>
    </lineage>
</organism>
<dbReference type="AlphaFoldDB" id="A0AAU7NWN7"/>
<evidence type="ECO:0008006" key="3">
    <source>
        <dbReference type="Google" id="ProtNLM"/>
    </source>
</evidence>
<accession>A0AAU7NWN7</accession>
<proteinExistence type="predicted"/>